<organism evidence="2 3">
    <name type="scientific">Paenibacillus amylolyticus</name>
    <dbReference type="NCBI Taxonomy" id="1451"/>
    <lineage>
        <taxon>Bacteria</taxon>
        <taxon>Bacillati</taxon>
        <taxon>Bacillota</taxon>
        <taxon>Bacilli</taxon>
        <taxon>Bacillales</taxon>
        <taxon>Paenibacillaceae</taxon>
        <taxon>Paenibacillus</taxon>
    </lineage>
</organism>
<evidence type="ECO:0000313" key="2">
    <source>
        <dbReference type="EMBL" id="MDR6723634.1"/>
    </source>
</evidence>
<dbReference type="RefSeq" id="WP_310139033.1">
    <property type="nucleotide sequence ID" value="NZ_JAVDTR010000005.1"/>
</dbReference>
<dbReference type="Gene3D" id="3.40.630.30">
    <property type="match status" value="1"/>
</dbReference>
<dbReference type="EMBL" id="JAVDTR010000005">
    <property type="protein sequence ID" value="MDR6723634.1"/>
    <property type="molecule type" value="Genomic_DNA"/>
</dbReference>
<gene>
    <name evidence="2" type="ORF">J2W91_002096</name>
</gene>
<dbReference type="AlphaFoldDB" id="A0AAP5LQP5"/>
<evidence type="ECO:0000313" key="3">
    <source>
        <dbReference type="Proteomes" id="UP001254832"/>
    </source>
</evidence>
<proteinExistence type="predicted"/>
<name>A0AAP5LQP5_PAEAM</name>
<sequence length="153" mass="17726">MSYSIHEMTVGFAEEILHWKYEQPYDFYDNELSLEALDELLNSPYYVLLDIHDELIGFMCMGSSAQVPNETYVYGENYIDLGIGMNPELTGKGQGTSFFSSVLNFIVDRFDHSSYRLTVAAFNQRAIHLYEKFGFITVDRFSKGDYEFIVMIK</sequence>
<dbReference type="Proteomes" id="UP001254832">
    <property type="component" value="Unassembled WGS sequence"/>
</dbReference>
<reference evidence="2" key="1">
    <citation type="submission" date="2023-07" db="EMBL/GenBank/DDBJ databases">
        <title>Sorghum-associated microbial communities from plants grown in Nebraska, USA.</title>
        <authorList>
            <person name="Schachtman D."/>
        </authorList>
    </citation>
    <scope>NUCLEOTIDE SEQUENCE</scope>
    <source>
        <strain evidence="2">BE80</strain>
    </source>
</reference>
<evidence type="ECO:0000259" key="1">
    <source>
        <dbReference type="PROSITE" id="PS51186"/>
    </source>
</evidence>
<protein>
    <submittedName>
        <fullName evidence="2">RimJ/RimL family protein N-acetyltransferase</fullName>
    </submittedName>
</protein>
<dbReference type="InterPro" id="IPR000182">
    <property type="entry name" value="GNAT_dom"/>
</dbReference>
<dbReference type="InterPro" id="IPR016181">
    <property type="entry name" value="Acyl_CoA_acyltransferase"/>
</dbReference>
<dbReference type="SUPFAM" id="SSF55729">
    <property type="entry name" value="Acyl-CoA N-acyltransferases (Nat)"/>
    <property type="match status" value="1"/>
</dbReference>
<dbReference type="GO" id="GO:0016747">
    <property type="term" value="F:acyltransferase activity, transferring groups other than amino-acyl groups"/>
    <property type="evidence" value="ECO:0007669"/>
    <property type="project" value="InterPro"/>
</dbReference>
<comment type="caution">
    <text evidence="2">The sequence shown here is derived from an EMBL/GenBank/DDBJ whole genome shotgun (WGS) entry which is preliminary data.</text>
</comment>
<accession>A0AAP5LQP5</accession>
<dbReference type="PROSITE" id="PS51186">
    <property type="entry name" value="GNAT"/>
    <property type="match status" value="1"/>
</dbReference>
<feature type="domain" description="N-acetyltransferase" evidence="1">
    <location>
        <begin position="3"/>
        <end position="153"/>
    </location>
</feature>
<dbReference type="Pfam" id="PF00583">
    <property type="entry name" value="Acetyltransf_1"/>
    <property type="match status" value="1"/>
</dbReference>